<evidence type="ECO:0000256" key="1">
    <source>
        <dbReference type="SAM" id="SignalP"/>
    </source>
</evidence>
<proteinExistence type="predicted"/>
<keyword evidence="3" id="KW-1185">Reference proteome</keyword>
<reference evidence="2 3" key="1">
    <citation type="journal article" date="2022" name="Res Sq">
        <title>Evolution of multicellular longitudinally dividing oral cavity symbionts (Neisseriaceae).</title>
        <authorList>
            <person name="Nyongesa S."/>
            <person name="Weber P."/>
            <person name="Bernet E."/>
            <person name="Pullido F."/>
            <person name="Nieckarz M."/>
            <person name="Delaby M."/>
            <person name="Nieves C."/>
            <person name="Viehboeck T."/>
            <person name="Krause N."/>
            <person name="Rivera-Millot A."/>
            <person name="Nakamura A."/>
            <person name="Vischer N."/>
            <person name="VanNieuwenhze M."/>
            <person name="Brun Y."/>
            <person name="Cava F."/>
            <person name="Bulgheresi S."/>
            <person name="Veyrier F."/>
        </authorList>
    </citation>
    <scope>NUCLEOTIDE SEQUENCE [LARGE SCALE GENOMIC DNA]</scope>
    <source>
        <strain evidence="2 3">SN4</strain>
    </source>
</reference>
<feature type="chain" id="PRO_5046132263" evidence="1">
    <location>
        <begin position="20"/>
        <end position="186"/>
    </location>
</feature>
<evidence type="ECO:0000313" key="2">
    <source>
        <dbReference type="EMBL" id="UOO90995.1"/>
    </source>
</evidence>
<dbReference type="Proteomes" id="UP000832011">
    <property type="component" value="Chromosome"/>
</dbReference>
<dbReference type="PROSITE" id="PS51257">
    <property type="entry name" value="PROKAR_LIPOPROTEIN"/>
    <property type="match status" value="1"/>
</dbReference>
<gene>
    <name evidence="2" type="ORF">LVJ82_08540</name>
</gene>
<protein>
    <submittedName>
        <fullName evidence="2">DUF2799 domain-containing protein</fullName>
    </submittedName>
</protein>
<dbReference type="RefSeq" id="WP_058305232.1">
    <property type="nucleotide sequence ID" value="NZ_CABKVG010000006.1"/>
</dbReference>
<accession>A0ABY4E6J0</accession>
<dbReference type="InterPro" id="IPR021242">
    <property type="entry name" value="DUF2799"/>
</dbReference>
<feature type="signal peptide" evidence="1">
    <location>
        <begin position="1"/>
        <end position="19"/>
    </location>
</feature>
<dbReference type="Pfam" id="PF10973">
    <property type="entry name" value="DUF2799"/>
    <property type="match status" value="1"/>
</dbReference>
<organism evidence="2 3">
    <name type="scientific">Vitreoscilla massiliensis</name>
    <dbReference type="NCBI Taxonomy" id="1689272"/>
    <lineage>
        <taxon>Bacteria</taxon>
        <taxon>Pseudomonadati</taxon>
        <taxon>Pseudomonadota</taxon>
        <taxon>Betaproteobacteria</taxon>
        <taxon>Neisseriales</taxon>
        <taxon>Neisseriaceae</taxon>
        <taxon>Vitreoscilla</taxon>
    </lineage>
</organism>
<dbReference type="EMBL" id="CP091511">
    <property type="protein sequence ID" value="UOO90995.1"/>
    <property type="molecule type" value="Genomic_DNA"/>
</dbReference>
<evidence type="ECO:0000313" key="3">
    <source>
        <dbReference type="Proteomes" id="UP000832011"/>
    </source>
</evidence>
<sequence>MKSVGLFTLSVCMLLSACATLSPEQCQQADWQHIGTVDGGNGYAATRLAQHQKSCQKAGIVPDVDAYQHGYQLGLEQYCQPQTIFSKAMQGLGSVSVCPNDLQAELRPFKQVPAAYLTAVDELERAEDRYDRLSSNLYFSNNISREQYLYYRQQLRFLRMDILDARTEVQMRANDVRRLKQQYQLD</sequence>
<name>A0ABY4E6J0_9NEIS</name>
<keyword evidence="1" id="KW-0732">Signal</keyword>